<dbReference type="VEuPathDB" id="FungiDB:JI435_109550"/>
<accession>Q0UBA9</accession>
<organism evidence="1 2">
    <name type="scientific">Phaeosphaeria nodorum (strain SN15 / ATCC MYA-4574 / FGSC 10173)</name>
    <name type="common">Glume blotch fungus</name>
    <name type="synonym">Parastagonospora nodorum</name>
    <dbReference type="NCBI Taxonomy" id="321614"/>
    <lineage>
        <taxon>Eukaryota</taxon>
        <taxon>Fungi</taxon>
        <taxon>Dikarya</taxon>
        <taxon>Ascomycota</taxon>
        <taxon>Pezizomycotina</taxon>
        <taxon>Dothideomycetes</taxon>
        <taxon>Pleosporomycetidae</taxon>
        <taxon>Pleosporales</taxon>
        <taxon>Pleosporineae</taxon>
        <taxon>Phaeosphaeriaceae</taxon>
        <taxon>Parastagonospora</taxon>
    </lineage>
</organism>
<gene>
    <name evidence="1" type="ORF">SNOG_10955</name>
</gene>
<dbReference type="EMBL" id="CH445342">
    <property type="protein sequence ID" value="EAT81454.2"/>
    <property type="molecule type" value="Genomic_DNA"/>
</dbReference>
<evidence type="ECO:0000313" key="2">
    <source>
        <dbReference type="Proteomes" id="UP000001055"/>
    </source>
</evidence>
<dbReference type="GeneID" id="5978120"/>
<proteinExistence type="predicted"/>
<dbReference type="eggNOG" id="ENOG502SD76">
    <property type="taxonomic scope" value="Eukaryota"/>
</dbReference>
<dbReference type="KEGG" id="pno:SNOG_10955"/>
<protein>
    <submittedName>
        <fullName evidence="1">Uncharacterized protein</fullName>
    </submittedName>
</protein>
<dbReference type="HOGENOM" id="CLU_047846_0_1_1"/>
<reference evidence="2" key="1">
    <citation type="journal article" date="2007" name="Plant Cell">
        <title>Dothideomycete-plant interactions illuminated by genome sequencing and EST analysis of the wheat pathogen Stagonospora nodorum.</title>
        <authorList>
            <person name="Hane J.K."/>
            <person name="Lowe R.G."/>
            <person name="Solomon P.S."/>
            <person name="Tan K.C."/>
            <person name="Schoch C.L."/>
            <person name="Spatafora J.W."/>
            <person name="Crous P.W."/>
            <person name="Kodira C."/>
            <person name="Birren B.W."/>
            <person name="Galagan J.E."/>
            <person name="Torriani S.F."/>
            <person name="McDonald B.A."/>
            <person name="Oliver R.P."/>
        </authorList>
    </citation>
    <scope>NUCLEOTIDE SEQUENCE [LARGE SCALE GENOMIC DNA]</scope>
    <source>
        <strain evidence="2">SN15 / ATCC MYA-4574 / FGSC 10173</strain>
    </source>
</reference>
<dbReference type="Proteomes" id="UP000001055">
    <property type="component" value="Unassembled WGS sequence"/>
</dbReference>
<evidence type="ECO:0000313" key="1">
    <source>
        <dbReference type="EMBL" id="EAT81454.2"/>
    </source>
</evidence>
<dbReference type="AlphaFoldDB" id="Q0UBA9"/>
<name>Q0UBA9_PHANO</name>
<sequence>MPLAHDAPSQGRAHAQEVCIAVEVDDTSTHIYTGALPVYLESSKPELATLLATLNSKILLPRHLTKEQQKLVYKQDQKAKLEAEPIEITLGDVTLPLEHIDRNHLPTRQKTIADILKLSEEGASREDWENVVRMLEGFENAGIRLDTAKQAMVIRKLFQNGQEHLVLKALQRPKATGLRMRDWRPLFQILRGVFDQPALADWEQVETENALRLAKQIVELLEDEEHCGAYPIGEEVSKHDFRGRPGVIAVPTALAAALALRHEGDVEEVKKLAGRLVVAMKQHDPYNAFIDDAAVKFAATESDFNKTWLHVRHATSAINTLQEIIWVSSALRTSLKVLGDNIPHAEEARQFESKATKTVDEGCEMVKRLKTRNGKVVLGSMADHALTMADKARALA</sequence>
<dbReference type="RefSeq" id="XP_001801212.1">
    <property type="nucleotide sequence ID" value="XM_001801160.1"/>
</dbReference>
<dbReference type="InParanoid" id="Q0UBA9"/>